<evidence type="ECO:0000313" key="2">
    <source>
        <dbReference type="Proteomes" id="UP001257234"/>
    </source>
</evidence>
<evidence type="ECO:0008006" key="3">
    <source>
        <dbReference type="Google" id="ProtNLM"/>
    </source>
</evidence>
<proteinExistence type="predicted"/>
<comment type="caution">
    <text evidence="1">The sequence shown here is derived from an EMBL/GenBank/DDBJ whole genome shotgun (WGS) entry which is preliminary data.</text>
</comment>
<dbReference type="Proteomes" id="UP001257234">
    <property type="component" value="Unassembled WGS sequence"/>
</dbReference>
<gene>
    <name evidence="1" type="ORF">RE431_04760</name>
</gene>
<name>A0ABU1ENG9_9FLAO</name>
<keyword evidence="2" id="KW-1185">Reference proteome</keyword>
<sequence>MRKILLLILVITNLGCNDSKNEFQSEFPNYKLQSINFLEKRFYLPANYQNASLDSIFQSKFKLTNSLDSLPLNNKKFLRLHNSGGEFEYFIDSKNPENTITFILGEYTSLSEKTMNIFVDMLQMNFSLDAKEQNQEFKLKQKKFYNLSYADVIKVKFLRLKNQDQLYVTQYLITKGLKTMTMIVTNSENEDYDELIKNFKI</sequence>
<dbReference type="EMBL" id="JAVJIU010000002">
    <property type="protein sequence ID" value="MDR5589935.1"/>
    <property type="molecule type" value="Genomic_DNA"/>
</dbReference>
<protein>
    <recommendedName>
        <fullName evidence="3">Lipoprotein</fullName>
    </recommendedName>
</protein>
<accession>A0ABU1ENG9</accession>
<evidence type="ECO:0000313" key="1">
    <source>
        <dbReference type="EMBL" id="MDR5589935.1"/>
    </source>
</evidence>
<organism evidence="1 2">
    <name type="scientific">Christiangramia sediminicola</name>
    <dbReference type="NCBI Taxonomy" id="3073267"/>
    <lineage>
        <taxon>Bacteria</taxon>
        <taxon>Pseudomonadati</taxon>
        <taxon>Bacteroidota</taxon>
        <taxon>Flavobacteriia</taxon>
        <taxon>Flavobacteriales</taxon>
        <taxon>Flavobacteriaceae</taxon>
        <taxon>Christiangramia</taxon>
    </lineage>
</organism>
<dbReference type="RefSeq" id="WP_309560822.1">
    <property type="nucleotide sequence ID" value="NZ_JAVJIU010000002.1"/>
</dbReference>
<reference evidence="2" key="1">
    <citation type="submission" date="2023-07" db="EMBL/GenBank/DDBJ databases">
        <title>Christiangramia sp. SM2212., a novel bacterium of the family Flavobacteriaceae isolated from the sea sediment.</title>
        <authorList>
            <person name="Wang J."/>
            <person name="Zhang X."/>
        </authorList>
    </citation>
    <scope>NUCLEOTIDE SEQUENCE [LARGE SCALE GENOMIC DNA]</scope>
    <source>
        <strain evidence="2">SM2212</strain>
    </source>
</reference>